<dbReference type="Proteomes" id="UP000232883">
    <property type="component" value="Chromosome"/>
</dbReference>
<evidence type="ECO:0000313" key="3">
    <source>
        <dbReference type="Proteomes" id="UP000232883"/>
    </source>
</evidence>
<dbReference type="OrthoDB" id="6293428at2"/>
<evidence type="ECO:0000256" key="1">
    <source>
        <dbReference type="SAM" id="SignalP"/>
    </source>
</evidence>
<accession>A0A2K8ZAZ5</accession>
<name>A0A2K8ZAZ5_9BACT</name>
<sequence length="141" mass="16458">MAKFWLIALIIVSFNNTLLAQAVGTKRTPLDSLVEEVSLIQLIATPERYHDKFVQVIGYMNLEFEGNAIYLHKEDFTQGLTKNSLWVELSESIRQQKNLKNYNEQYVIVIGTFDMNSKGHLGLFSGEIKDIWRLDRWVHRR</sequence>
<protein>
    <submittedName>
        <fullName evidence="2">Uncharacterized protein</fullName>
    </submittedName>
</protein>
<keyword evidence="3" id="KW-1185">Reference proteome</keyword>
<dbReference type="KEGG" id="spir:CWM47_37705"/>
<gene>
    <name evidence="2" type="ORF">CWM47_37705</name>
</gene>
<feature type="chain" id="PRO_5014927405" evidence="1">
    <location>
        <begin position="21"/>
        <end position="141"/>
    </location>
</feature>
<dbReference type="RefSeq" id="WP_100993624.1">
    <property type="nucleotide sequence ID" value="NZ_CP025096.1"/>
</dbReference>
<evidence type="ECO:0000313" key="2">
    <source>
        <dbReference type="EMBL" id="AUD07056.1"/>
    </source>
</evidence>
<dbReference type="EMBL" id="CP025096">
    <property type="protein sequence ID" value="AUD07056.1"/>
    <property type="molecule type" value="Genomic_DNA"/>
</dbReference>
<proteinExistence type="predicted"/>
<organism evidence="2 3">
    <name type="scientific">Spirosoma pollinicola</name>
    <dbReference type="NCBI Taxonomy" id="2057025"/>
    <lineage>
        <taxon>Bacteria</taxon>
        <taxon>Pseudomonadati</taxon>
        <taxon>Bacteroidota</taxon>
        <taxon>Cytophagia</taxon>
        <taxon>Cytophagales</taxon>
        <taxon>Cytophagaceae</taxon>
        <taxon>Spirosoma</taxon>
    </lineage>
</organism>
<keyword evidence="1" id="KW-0732">Signal</keyword>
<dbReference type="AlphaFoldDB" id="A0A2K8ZAZ5"/>
<reference evidence="2 3" key="1">
    <citation type="submission" date="2017-11" db="EMBL/GenBank/DDBJ databases">
        <title>Taxonomic description and genome sequences of Spirosoma HA7 sp. nov., isolated from pollen microhabitat of Corylus avellana.</title>
        <authorList>
            <person name="Ambika Manirajan B."/>
            <person name="Suarez C."/>
            <person name="Ratering S."/>
            <person name="Geissler-Plaum R."/>
            <person name="Cardinale M."/>
            <person name="Sylvia S."/>
        </authorList>
    </citation>
    <scope>NUCLEOTIDE SEQUENCE [LARGE SCALE GENOMIC DNA]</scope>
    <source>
        <strain evidence="2 3">HA7</strain>
    </source>
</reference>
<feature type="signal peptide" evidence="1">
    <location>
        <begin position="1"/>
        <end position="20"/>
    </location>
</feature>